<dbReference type="Gene3D" id="3.30.420.10">
    <property type="entry name" value="Ribonuclease H-like superfamily/Ribonuclease H"/>
    <property type="match status" value="1"/>
</dbReference>
<dbReference type="PANTHER" id="PTHR47331:SF1">
    <property type="entry name" value="GAG-LIKE PROTEIN"/>
    <property type="match status" value="1"/>
</dbReference>
<dbReference type="GO" id="GO:0003676">
    <property type="term" value="F:nucleic acid binding"/>
    <property type="evidence" value="ECO:0007669"/>
    <property type="project" value="InterPro"/>
</dbReference>
<dbReference type="InterPro" id="IPR008042">
    <property type="entry name" value="Retrotrans_Pao"/>
</dbReference>
<dbReference type="InterPro" id="IPR001584">
    <property type="entry name" value="Integrase_cat-core"/>
</dbReference>
<feature type="domain" description="Integrase catalytic" evidence="2">
    <location>
        <begin position="998"/>
        <end position="1128"/>
    </location>
</feature>
<evidence type="ECO:0000256" key="1">
    <source>
        <dbReference type="SAM" id="MobiDB-lite"/>
    </source>
</evidence>
<dbReference type="InterPro" id="IPR012337">
    <property type="entry name" value="RNaseH-like_sf"/>
</dbReference>
<organism evidence="3 4">
    <name type="scientific">Holothuria leucospilota</name>
    <name type="common">Black long sea cucumber</name>
    <name type="synonym">Mertensiothuria leucospilota</name>
    <dbReference type="NCBI Taxonomy" id="206669"/>
    <lineage>
        <taxon>Eukaryota</taxon>
        <taxon>Metazoa</taxon>
        <taxon>Echinodermata</taxon>
        <taxon>Eleutherozoa</taxon>
        <taxon>Echinozoa</taxon>
        <taxon>Holothuroidea</taxon>
        <taxon>Aspidochirotacea</taxon>
        <taxon>Aspidochirotida</taxon>
        <taxon>Holothuriidae</taxon>
        <taxon>Holothuria</taxon>
    </lineage>
</organism>
<dbReference type="PROSITE" id="PS50994">
    <property type="entry name" value="INTEGRASE"/>
    <property type="match status" value="1"/>
</dbReference>
<feature type="region of interest" description="Disordered" evidence="1">
    <location>
        <begin position="274"/>
        <end position="319"/>
    </location>
</feature>
<dbReference type="Pfam" id="PF05380">
    <property type="entry name" value="Peptidase_A17"/>
    <property type="match status" value="1"/>
</dbReference>
<evidence type="ECO:0000313" key="4">
    <source>
        <dbReference type="Proteomes" id="UP001152320"/>
    </source>
</evidence>
<gene>
    <name evidence="3" type="ORF">HOLleu_04827</name>
</gene>
<evidence type="ECO:0000259" key="2">
    <source>
        <dbReference type="PROSITE" id="PS50994"/>
    </source>
</evidence>
<dbReference type="GO" id="GO:0015074">
    <property type="term" value="P:DNA integration"/>
    <property type="evidence" value="ECO:0007669"/>
    <property type="project" value="InterPro"/>
</dbReference>
<sequence length="1243" mass="138888">MSPYLGIGEAHTSKACVGSYSEDNTANHWYQGGSQESPPTLSVPARQGINPRPTGYNIPKHVGPGIDNEQVTMNQTFSNMFDVFNFPKPDITRFDGNPGNFWTFVNGFEVNIASKNIDDRSKLMYLIQFCVGQAKESIEDCVLMPPGEGYRTAWQILRNQFGQGHLVTKSLVDKVVNREPIKPNDGKGLWDLARQMRKCQITLSQLGNVASMNNADTLMKVQNLLPLYLQKEWARRAHGLIQMNVEPEFYHMTEFLEQSARIANNMYGQNIGAKSRVERSQVSGSKGTGSSKFGQTGKNQKVTTLATGSSPDSGFQGKSGSGGHRYCILCHGNHDLSSCFQFKKYSLDKRVAFVRERRLCNNCLIPNHLAKGCLVAPKCTIDGCHKKHRTLLHFGNRAPLNVSQGSQDSGNIQPQRGNGDVIGAGVENKGNQNENKVDSKEIKTGTTHHATRPQDQPKVCLRAVPVTVNGTGTTRVQTWALVDDGCNISLCDQRLVSLLGLKGKPTKFNLNTVIGEGPSEFGLEVEMTARALSGNGAVHLPKVWSVDNLPIDKGSLPGVEDIQRWPHLKDIKFPQIEENHVMLLIGCDVPEAFWALEEKRGRRKEPFAIRSLLGWTIMGPVGTSATRGPDFSNSLLGVLLKFRQGPVAMAADIESMFLQVGVAEDDCDSLRFLWWPEVDISREPVDYKMVVHLFGATSSPSCAGFALNRTALDNEKHFDWETIQTVRNNFCVDDCLKSVETPAKAIKLSPQLRELLGKGGFRLTKWVSNDRKVLMSIPEAERASSVKSLDLNGLPLERALGIQWDVEREDLTFSIAQRVKPATRRGVLSVISSLFDPLGIVGPYVLKEKGYAAVSYLRLVDVDGNVYCSFVMGKTRLSPLKTITIPRLELTAAVLAVQLSQVIQAELPLNLTKVVYWTDSASVLQYVKNESKRFHTFVTNRVAKIRDGTLPSQWCHVGSEENPADEGSRGLGGKQMQNFMAVHIEISHSLDTDAFINALRRLMSRRGNPRCIHSDNGTNFTVGERELRENLVQFNEQRISSHLIQRGIKWHFNAPTASHMGGIWERLVRSVRRILKAMLGEQVVTDEVLLTVMAEVESILNSRPLTKLSLDPRDEEPLTPNHLLLLRVNKALPPGVFGITDSYGRRRWKQSQYMADQFWHRWLKEYLPLFQLRQKWTLPHRNFKVGDLVLVVNENGPRCQLPLGRVLEVYPDKEGLVRQVEVKVGDKIFKRPIVKLCLLESAL</sequence>
<dbReference type="Pfam" id="PF18701">
    <property type="entry name" value="DUF5641"/>
    <property type="match status" value="1"/>
</dbReference>
<dbReference type="PANTHER" id="PTHR47331">
    <property type="entry name" value="PHD-TYPE DOMAIN-CONTAINING PROTEIN"/>
    <property type="match status" value="1"/>
</dbReference>
<feature type="compositionally biased region" description="Polar residues" evidence="1">
    <location>
        <begin position="299"/>
        <end position="316"/>
    </location>
</feature>
<dbReference type="InterPro" id="IPR005312">
    <property type="entry name" value="DUF1759"/>
</dbReference>
<dbReference type="EMBL" id="JAIZAY010000002">
    <property type="protein sequence ID" value="KAJ8046216.1"/>
    <property type="molecule type" value="Genomic_DNA"/>
</dbReference>
<name>A0A9Q1HIJ5_HOLLE</name>
<dbReference type="Proteomes" id="UP001152320">
    <property type="component" value="Chromosome 2"/>
</dbReference>
<feature type="region of interest" description="Disordered" evidence="1">
    <location>
        <begin position="27"/>
        <end position="50"/>
    </location>
</feature>
<dbReference type="InterPro" id="IPR040676">
    <property type="entry name" value="DUF5641"/>
</dbReference>
<dbReference type="Pfam" id="PF03564">
    <property type="entry name" value="DUF1759"/>
    <property type="match status" value="1"/>
</dbReference>
<feature type="compositionally biased region" description="Polar residues" evidence="1">
    <location>
        <begin position="27"/>
        <end position="40"/>
    </location>
</feature>
<reference evidence="3" key="1">
    <citation type="submission" date="2021-10" db="EMBL/GenBank/DDBJ databases">
        <title>Tropical sea cucumber genome reveals ecological adaptation and Cuvierian tubules defense mechanism.</title>
        <authorList>
            <person name="Chen T."/>
        </authorList>
    </citation>
    <scope>NUCLEOTIDE SEQUENCE</scope>
    <source>
        <strain evidence="3">Nanhai2018</strain>
        <tissue evidence="3">Muscle</tissue>
    </source>
</reference>
<comment type="caution">
    <text evidence="3">The sequence shown here is derived from an EMBL/GenBank/DDBJ whole genome shotgun (WGS) entry which is preliminary data.</text>
</comment>
<keyword evidence="4" id="KW-1185">Reference proteome</keyword>
<dbReference type="SUPFAM" id="SSF53098">
    <property type="entry name" value="Ribonuclease H-like"/>
    <property type="match status" value="1"/>
</dbReference>
<accession>A0A9Q1HIJ5</accession>
<dbReference type="AlphaFoldDB" id="A0A9Q1HIJ5"/>
<evidence type="ECO:0000313" key="3">
    <source>
        <dbReference type="EMBL" id="KAJ8046216.1"/>
    </source>
</evidence>
<dbReference type="InterPro" id="IPR036397">
    <property type="entry name" value="RNaseH_sf"/>
</dbReference>
<protein>
    <recommendedName>
        <fullName evidence="2">Integrase catalytic domain-containing protein</fullName>
    </recommendedName>
</protein>
<feature type="compositionally biased region" description="Low complexity" evidence="1">
    <location>
        <begin position="280"/>
        <end position="298"/>
    </location>
</feature>
<dbReference type="OrthoDB" id="5974834at2759"/>
<proteinExistence type="predicted"/>